<dbReference type="AlphaFoldDB" id="A0A4Q6XE79"/>
<dbReference type="EMBL" id="SGIM01000002">
    <property type="protein sequence ID" value="RZF55826.1"/>
    <property type="molecule type" value="Genomic_DNA"/>
</dbReference>
<gene>
    <name evidence="3" type="ORF">EXE30_03185</name>
</gene>
<evidence type="ECO:0000256" key="1">
    <source>
        <dbReference type="SAM" id="SignalP"/>
    </source>
</evidence>
<accession>A0A4Q6XE79</accession>
<feature type="signal peptide" evidence="1">
    <location>
        <begin position="1"/>
        <end position="20"/>
    </location>
</feature>
<organism evidence="3 4">
    <name type="scientific">Acinetobacter halotolerans</name>
    <dbReference type="NCBI Taxonomy" id="1752076"/>
    <lineage>
        <taxon>Bacteria</taxon>
        <taxon>Pseudomonadati</taxon>
        <taxon>Pseudomonadota</taxon>
        <taxon>Gammaproteobacteria</taxon>
        <taxon>Moraxellales</taxon>
        <taxon>Moraxellaceae</taxon>
        <taxon>Acinetobacter</taxon>
    </lineage>
</organism>
<feature type="domain" description="DUF2059" evidence="2">
    <location>
        <begin position="92"/>
        <end position="149"/>
    </location>
</feature>
<proteinExistence type="predicted"/>
<evidence type="ECO:0000313" key="4">
    <source>
        <dbReference type="Proteomes" id="UP000292110"/>
    </source>
</evidence>
<comment type="caution">
    <text evidence="3">The sequence shown here is derived from an EMBL/GenBank/DDBJ whole genome shotgun (WGS) entry which is preliminary data.</text>
</comment>
<dbReference type="Pfam" id="PF09832">
    <property type="entry name" value="DUF2059"/>
    <property type="match status" value="1"/>
</dbReference>
<dbReference type="InterPro" id="IPR018637">
    <property type="entry name" value="DUF2059"/>
</dbReference>
<evidence type="ECO:0000259" key="2">
    <source>
        <dbReference type="Pfam" id="PF09832"/>
    </source>
</evidence>
<protein>
    <submittedName>
        <fullName evidence="3">DUF2059 domain-containing protein</fullName>
    </submittedName>
</protein>
<feature type="chain" id="PRO_5020290336" evidence="1">
    <location>
        <begin position="21"/>
        <end position="165"/>
    </location>
</feature>
<reference evidence="3 4" key="1">
    <citation type="submission" date="2019-02" db="EMBL/GenBank/DDBJ databases">
        <title>The draft genome of Acinetobacter halotolerans strain JCM 31009.</title>
        <authorList>
            <person name="Qin J."/>
            <person name="Feng Y."/>
            <person name="Nemec A."/>
            <person name="Zong Z."/>
        </authorList>
    </citation>
    <scope>NUCLEOTIDE SEQUENCE [LARGE SCALE GENOMIC DNA]</scope>
    <source>
        <strain evidence="3 4">JCM 31009</strain>
    </source>
</reference>
<keyword evidence="1" id="KW-0732">Signal</keyword>
<evidence type="ECO:0000313" key="3">
    <source>
        <dbReference type="EMBL" id="RZF55826.1"/>
    </source>
</evidence>
<dbReference type="RefSeq" id="WP_130161166.1">
    <property type="nucleotide sequence ID" value="NZ_SGIM01000002.1"/>
</dbReference>
<sequence>MKKLIPTLILGTTICMPAFAQQASKESVKELLKITKSEQLIDQSNEYISKFTASSIEHITHGQEVNARQKKAIENYSQNIENIVKQDFTWAKLEPEMIKIYVEEFTQEEINGMLEFYKTPVGQSTINKMPIVMQKSMQVGYQQMDELMPKIMRAAEKLEKEMQEK</sequence>
<keyword evidence="4" id="KW-1185">Reference proteome</keyword>
<name>A0A4Q6XE79_9GAMM</name>
<dbReference type="Proteomes" id="UP000292110">
    <property type="component" value="Unassembled WGS sequence"/>
</dbReference>